<dbReference type="OrthoDB" id="2012657at2759"/>
<evidence type="ECO:0000313" key="4">
    <source>
        <dbReference type="EMBL" id="RDX67894.1"/>
    </source>
</evidence>
<name>A0A371EPG6_MUCPR</name>
<feature type="non-terminal residue" evidence="4">
    <location>
        <position position="550"/>
    </location>
</feature>
<evidence type="ECO:0000256" key="1">
    <source>
        <dbReference type="SAM" id="MobiDB-lite"/>
    </source>
</evidence>
<keyword evidence="2" id="KW-0472">Membrane</keyword>
<dbReference type="EMBL" id="QJKJ01012783">
    <property type="protein sequence ID" value="RDX67894.1"/>
    <property type="molecule type" value="Genomic_DNA"/>
</dbReference>
<feature type="non-terminal residue" evidence="4">
    <location>
        <position position="1"/>
    </location>
</feature>
<dbReference type="InterPro" id="IPR013103">
    <property type="entry name" value="RVT_2"/>
</dbReference>
<feature type="region of interest" description="Disordered" evidence="1">
    <location>
        <begin position="35"/>
        <end position="106"/>
    </location>
</feature>
<feature type="transmembrane region" description="Helical" evidence="2">
    <location>
        <begin position="118"/>
        <end position="143"/>
    </location>
</feature>
<dbReference type="Proteomes" id="UP000257109">
    <property type="component" value="Unassembled WGS sequence"/>
</dbReference>
<feature type="compositionally biased region" description="Polar residues" evidence="1">
    <location>
        <begin position="35"/>
        <end position="75"/>
    </location>
</feature>
<reference evidence="4" key="1">
    <citation type="submission" date="2018-05" db="EMBL/GenBank/DDBJ databases">
        <title>Draft genome of Mucuna pruriens seed.</title>
        <authorList>
            <person name="Nnadi N.E."/>
            <person name="Vos R."/>
            <person name="Hasami M.H."/>
            <person name="Devisetty U.K."/>
            <person name="Aguiy J.C."/>
        </authorList>
    </citation>
    <scope>NUCLEOTIDE SEQUENCE [LARGE SCALE GENOMIC DNA]</scope>
    <source>
        <strain evidence="4">JCA_2017</strain>
    </source>
</reference>
<keyword evidence="2" id="KW-0812">Transmembrane</keyword>
<evidence type="ECO:0000256" key="2">
    <source>
        <dbReference type="SAM" id="Phobius"/>
    </source>
</evidence>
<dbReference type="Pfam" id="PF07727">
    <property type="entry name" value="RVT_2"/>
    <property type="match status" value="1"/>
</dbReference>
<proteinExistence type="predicted"/>
<keyword evidence="2" id="KW-1133">Transmembrane helix</keyword>
<sequence>MSADVTFFEETMFFSTKDDFDSIQQALPIPYLSSTESSSFETHNQDILQSSSSVHSQAELSPPSTSTCQSRTQEMGTPVCEDPLDSCPPSSADPTPDPPSSSPSHDSNIGWPILSRKIFASLIILILFTLVIIVYLLCIFLLFPLSLHDHPGWRQTMEVEMQALEQSGTWELVSLPSGKKAVGCRWVFAIKVGPNGTVDRLKARLVAKGYTQVYGLDYGDTFSPVAKITTIRLFLAMATIRHWPLHQLDIKNVFLHDDLDEEIYMEQPPGFVAQGESNPCMDLNSPQELDLESLAQVVQNFMMTRSEADHFVFYCHSSSGKCVYLVVYVDDIVITGNDDIKISQLKQCLFNHFQTKDLGHLKYFLGIEVAQSKEGIVIPQRKYALDISQETSMSNCKPIDNPMDPNMKLMVKHGERYSDPERYRRLVPYVDHWAAILRIFRYIKKTPRQGILYLDKGDTHISGFCISIGGNVVSWKSKKQNTITRFSAEAEYRAMASATCELIWVKQLIQELKFANVQPIKLYCDNQATLHIASNLIQAICSKLVAVFPM</sequence>
<evidence type="ECO:0000313" key="5">
    <source>
        <dbReference type="Proteomes" id="UP000257109"/>
    </source>
</evidence>
<dbReference type="InterPro" id="IPR043502">
    <property type="entry name" value="DNA/RNA_pol_sf"/>
</dbReference>
<dbReference type="PANTHER" id="PTHR11439:SF463">
    <property type="entry name" value="REVERSE TRANSCRIPTASE TY1_COPIA-TYPE DOMAIN-CONTAINING PROTEIN"/>
    <property type="match status" value="1"/>
</dbReference>
<feature type="domain" description="Reverse transcriptase Ty1/copia-type" evidence="3">
    <location>
        <begin position="169"/>
        <end position="403"/>
    </location>
</feature>
<dbReference type="AlphaFoldDB" id="A0A371EPG6"/>
<feature type="compositionally biased region" description="Low complexity" evidence="1">
    <location>
        <begin position="85"/>
        <end position="94"/>
    </location>
</feature>
<dbReference type="SUPFAM" id="SSF56672">
    <property type="entry name" value="DNA/RNA polymerases"/>
    <property type="match status" value="1"/>
</dbReference>
<dbReference type="CDD" id="cd09272">
    <property type="entry name" value="RNase_HI_RT_Ty1"/>
    <property type="match status" value="1"/>
</dbReference>
<dbReference type="PANTHER" id="PTHR11439">
    <property type="entry name" value="GAG-POL-RELATED RETROTRANSPOSON"/>
    <property type="match status" value="1"/>
</dbReference>
<evidence type="ECO:0000259" key="3">
    <source>
        <dbReference type="Pfam" id="PF07727"/>
    </source>
</evidence>
<keyword evidence="5" id="KW-1185">Reference proteome</keyword>
<accession>A0A371EPG6</accession>
<comment type="caution">
    <text evidence="4">The sequence shown here is derived from an EMBL/GenBank/DDBJ whole genome shotgun (WGS) entry which is preliminary data.</text>
</comment>
<organism evidence="4 5">
    <name type="scientific">Mucuna pruriens</name>
    <name type="common">Velvet bean</name>
    <name type="synonym">Dolichos pruriens</name>
    <dbReference type="NCBI Taxonomy" id="157652"/>
    <lineage>
        <taxon>Eukaryota</taxon>
        <taxon>Viridiplantae</taxon>
        <taxon>Streptophyta</taxon>
        <taxon>Embryophyta</taxon>
        <taxon>Tracheophyta</taxon>
        <taxon>Spermatophyta</taxon>
        <taxon>Magnoliopsida</taxon>
        <taxon>eudicotyledons</taxon>
        <taxon>Gunneridae</taxon>
        <taxon>Pentapetalae</taxon>
        <taxon>rosids</taxon>
        <taxon>fabids</taxon>
        <taxon>Fabales</taxon>
        <taxon>Fabaceae</taxon>
        <taxon>Papilionoideae</taxon>
        <taxon>50 kb inversion clade</taxon>
        <taxon>NPAAA clade</taxon>
        <taxon>indigoferoid/millettioid clade</taxon>
        <taxon>Phaseoleae</taxon>
        <taxon>Mucuna</taxon>
    </lineage>
</organism>
<gene>
    <name evidence="4" type="ORF">CR513_53177</name>
</gene>
<protein>
    <recommendedName>
        <fullName evidence="3">Reverse transcriptase Ty1/copia-type domain-containing protein</fullName>
    </recommendedName>
</protein>